<proteinExistence type="predicted"/>
<name>A0A376AL26_9HYPH</name>
<dbReference type="InterPro" id="IPR014056">
    <property type="entry name" value="TypeIITA-like_toxin_pred"/>
</dbReference>
<dbReference type="Proteomes" id="UP000254764">
    <property type="component" value="Unassembled WGS sequence"/>
</dbReference>
<gene>
    <name evidence="1" type="ORF">RHIZ70_4234</name>
</gene>
<evidence type="ECO:0000313" key="1">
    <source>
        <dbReference type="EMBL" id="SSC68526.1"/>
    </source>
</evidence>
<evidence type="ECO:0008006" key="3">
    <source>
        <dbReference type="Google" id="ProtNLM"/>
    </source>
</evidence>
<protein>
    <recommendedName>
        <fullName evidence="3">Addiction module killer protein</fullName>
    </recommendedName>
</protein>
<sequence length="95" mass="10964">MIEIRQHPDFAVWLRKLRDRQAQTRIAIRLVRIQSGLMGDVKYFGGIGEIRIDYGPGYRLYFVKRGETIVVLLCGGDKAAQDRDIRRAMELAKDV</sequence>
<organism evidence="1 2">
    <name type="scientific">Ciceribacter selenitireducens ATCC BAA-1503</name>
    <dbReference type="NCBI Taxonomy" id="1336235"/>
    <lineage>
        <taxon>Bacteria</taxon>
        <taxon>Pseudomonadati</taxon>
        <taxon>Pseudomonadota</taxon>
        <taxon>Alphaproteobacteria</taxon>
        <taxon>Hyphomicrobiales</taxon>
        <taxon>Rhizobiaceae</taxon>
        <taxon>Ciceribacter</taxon>
    </lineage>
</organism>
<dbReference type="STRING" id="1336235.GCA_000518785_04353"/>
<dbReference type="AlphaFoldDB" id="A0A376AL26"/>
<dbReference type="RefSeq" id="WP_115671171.1">
    <property type="nucleotide sequence ID" value="NZ_UEYP01000007.1"/>
</dbReference>
<dbReference type="EMBL" id="UEYP01000007">
    <property type="protein sequence ID" value="SSC68526.1"/>
    <property type="molecule type" value="Genomic_DNA"/>
</dbReference>
<accession>A0A376AL26</accession>
<dbReference type="NCBIfam" id="TIGR02683">
    <property type="entry name" value="upstrm_HI1419"/>
    <property type="match status" value="1"/>
</dbReference>
<dbReference type="PIRSF" id="PIRSF028744">
    <property type="entry name" value="Addict_mod_HI1419"/>
    <property type="match status" value="1"/>
</dbReference>
<keyword evidence="2" id="KW-1185">Reference proteome</keyword>
<dbReference type="PANTHER" id="PTHR41791:SF1">
    <property type="entry name" value="SSL7039 PROTEIN"/>
    <property type="match status" value="1"/>
</dbReference>
<dbReference type="OrthoDB" id="5296237at2"/>
<reference evidence="2" key="1">
    <citation type="submission" date="2018-07" db="EMBL/GenBank/DDBJ databases">
        <authorList>
            <person name="Peiro R."/>
            <person name="Begona"/>
            <person name="Cbmso G."/>
            <person name="Lopez M."/>
            <person name="Gonzalez S."/>
        </authorList>
    </citation>
    <scope>NUCLEOTIDE SEQUENCE [LARGE SCALE GENOMIC DNA]</scope>
</reference>
<dbReference type="PANTHER" id="PTHR41791">
    <property type="entry name" value="SSL7039 PROTEIN"/>
    <property type="match status" value="1"/>
</dbReference>
<evidence type="ECO:0000313" key="2">
    <source>
        <dbReference type="Proteomes" id="UP000254764"/>
    </source>
</evidence>